<feature type="transmembrane region" description="Helical" evidence="9">
    <location>
        <begin position="348"/>
        <end position="369"/>
    </location>
</feature>
<evidence type="ECO:0000256" key="4">
    <source>
        <dbReference type="ARBA" id="ARBA00022597"/>
    </source>
</evidence>
<organism evidence="11 12">
    <name type="scientific">Iris pallida</name>
    <name type="common">Sweet iris</name>
    <dbReference type="NCBI Taxonomy" id="29817"/>
    <lineage>
        <taxon>Eukaryota</taxon>
        <taxon>Viridiplantae</taxon>
        <taxon>Streptophyta</taxon>
        <taxon>Embryophyta</taxon>
        <taxon>Tracheophyta</taxon>
        <taxon>Spermatophyta</taxon>
        <taxon>Magnoliopsida</taxon>
        <taxon>Liliopsida</taxon>
        <taxon>Asparagales</taxon>
        <taxon>Iridaceae</taxon>
        <taxon>Iridoideae</taxon>
        <taxon>Irideae</taxon>
        <taxon>Iris</taxon>
    </lineage>
</organism>
<evidence type="ECO:0000256" key="3">
    <source>
        <dbReference type="ARBA" id="ARBA00022448"/>
    </source>
</evidence>
<feature type="compositionally biased region" description="Gly residues" evidence="8">
    <location>
        <begin position="281"/>
        <end position="320"/>
    </location>
</feature>
<dbReference type="AlphaFoldDB" id="A0AAX6IBP3"/>
<keyword evidence="5 9" id="KW-0812">Transmembrane</keyword>
<reference evidence="11" key="2">
    <citation type="submission" date="2023-04" db="EMBL/GenBank/DDBJ databases">
        <authorList>
            <person name="Bruccoleri R.E."/>
            <person name="Oakeley E.J."/>
            <person name="Faust A.-M."/>
            <person name="Dessus-Babus S."/>
            <person name="Altorfer M."/>
            <person name="Burckhardt D."/>
            <person name="Oertli M."/>
            <person name="Naumann U."/>
            <person name="Petersen F."/>
            <person name="Wong J."/>
        </authorList>
    </citation>
    <scope>NUCLEOTIDE SEQUENCE</scope>
    <source>
        <strain evidence="11">GSM-AAB239-AS_SAM_17_03QT</strain>
        <tissue evidence="11">Leaf</tissue>
    </source>
</reference>
<dbReference type="PROSITE" id="PS50850">
    <property type="entry name" value="MFS"/>
    <property type="match status" value="1"/>
</dbReference>
<dbReference type="Gene3D" id="1.20.1250.20">
    <property type="entry name" value="MFS general substrate transporter like domains"/>
    <property type="match status" value="2"/>
</dbReference>
<evidence type="ECO:0000259" key="10">
    <source>
        <dbReference type="PROSITE" id="PS50850"/>
    </source>
</evidence>
<dbReference type="InterPro" id="IPR000849">
    <property type="entry name" value="Sugar_P_transporter"/>
</dbReference>
<keyword evidence="12" id="KW-1185">Reference proteome</keyword>
<feature type="transmembrane region" description="Helical" evidence="9">
    <location>
        <begin position="517"/>
        <end position="537"/>
    </location>
</feature>
<keyword evidence="4" id="KW-0762">Sugar transport</keyword>
<feature type="region of interest" description="Disordered" evidence="8">
    <location>
        <begin position="255"/>
        <end position="327"/>
    </location>
</feature>
<dbReference type="InterPro" id="IPR036259">
    <property type="entry name" value="MFS_trans_sf"/>
</dbReference>
<dbReference type="Proteomes" id="UP001140949">
    <property type="component" value="Unassembled WGS sequence"/>
</dbReference>
<dbReference type="Pfam" id="PF07690">
    <property type="entry name" value="MFS_1"/>
    <property type="match status" value="1"/>
</dbReference>
<evidence type="ECO:0000313" key="11">
    <source>
        <dbReference type="EMBL" id="KAJ6850343.1"/>
    </source>
</evidence>
<feature type="transmembrane region" description="Helical" evidence="9">
    <location>
        <begin position="415"/>
        <end position="434"/>
    </location>
</feature>
<evidence type="ECO:0000256" key="9">
    <source>
        <dbReference type="SAM" id="Phobius"/>
    </source>
</evidence>
<evidence type="ECO:0000256" key="6">
    <source>
        <dbReference type="ARBA" id="ARBA00022989"/>
    </source>
</evidence>
<dbReference type="PIRSF" id="PIRSF002808">
    <property type="entry name" value="Hexose_phosphate_transp"/>
    <property type="match status" value="1"/>
</dbReference>
<reference evidence="11" key="1">
    <citation type="journal article" date="2023" name="GigaByte">
        <title>Genome assembly of the bearded iris, Iris pallida Lam.</title>
        <authorList>
            <person name="Bruccoleri R.E."/>
            <person name="Oakeley E.J."/>
            <person name="Faust A.M.E."/>
            <person name="Altorfer M."/>
            <person name="Dessus-Babus S."/>
            <person name="Burckhardt D."/>
            <person name="Oertli M."/>
            <person name="Naumann U."/>
            <person name="Petersen F."/>
            <person name="Wong J."/>
        </authorList>
    </citation>
    <scope>NUCLEOTIDE SEQUENCE</scope>
    <source>
        <strain evidence="11">GSM-AAB239-AS_SAM_17_03QT</strain>
    </source>
</reference>
<keyword evidence="7 9" id="KW-0472">Membrane</keyword>
<feature type="transmembrane region" description="Helical" evidence="9">
    <location>
        <begin position="219"/>
        <end position="239"/>
    </location>
</feature>
<comment type="caution">
    <text evidence="11">The sequence shown here is derived from an EMBL/GenBank/DDBJ whole genome shotgun (WGS) entry which is preliminary data.</text>
</comment>
<feature type="transmembrane region" description="Helical" evidence="9">
    <location>
        <begin position="483"/>
        <end position="505"/>
    </location>
</feature>
<sequence>MTNKRKDSFHPTRPPLRDPDRVGSWLVSSLPPDERTTMVENVAAPAFHYRISALVLTFAAYASFHASRKPPSVAKSVLLSTFPPFSSPGGAHRLGELDLAFLLSYSLSMFVSGRLADRYSPRPLLLLSSLLSSLSLLLLSLAYFLPLHSLPFFLALNVAGGFFQSFAWPCVVSVVANWHGGSHSVGAIMGAWNSHTSFGNILGSVLAASVLDYGWGWSFALPAALLAAVGVVVFAFLVAHPSDVGLEVVAGAGGQGQEMGNADEGNGGNGEEDAGVLGPDGDNGGNGEGVDAGVLGPDGGNGEGEAAGVLGPEGGNGEGEAAGLLGPDRGNGEETAIGFLEAWMLPGVAPYAFSLFFSKLVAYTFLYWLPFYIRHTDVAGKQLSHKMAGILSTIFDVGGVFGGASAGLMSDRLGARAVTSVIFLFLSIPALFCYRTYGSISMFLNICLMFLTGYFVNGPYSLISTAVAADLGTQGTNGGNSRALATVTAIIDGTGSAGAALGPLLTGYISTRSWNGVFVMLIVSNSLAILVLIRLAIAEVIRMLNPGE</sequence>
<evidence type="ECO:0000256" key="5">
    <source>
        <dbReference type="ARBA" id="ARBA00022692"/>
    </source>
</evidence>
<dbReference type="PANTHER" id="PTHR43184:SF12">
    <property type="entry name" value="SUGAR PHOSPHATE EXCHANGER 3"/>
    <property type="match status" value="1"/>
</dbReference>
<feature type="transmembrane region" description="Helical" evidence="9">
    <location>
        <begin position="443"/>
        <end position="463"/>
    </location>
</feature>
<feature type="domain" description="Major facilitator superfamily (MFS) profile" evidence="10">
    <location>
        <begin position="38"/>
        <end position="542"/>
    </location>
</feature>
<dbReference type="GO" id="GO:0005789">
    <property type="term" value="C:endoplasmic reticulum membrane"/>
    <property type="evidence" value="ECO:0007669"/>
    <property type="project" value="TreeGrafter"/>
</dbReference>
<evidence type="ECO:0000256" key="7">
    <source>
        <dbReference type="ARBA" id="ARBA00023136"/>
    </source>
</evidence>
<gene>
    <name evidence="11" type="ORF">M6B38_264710</name>
</gene>
<dbReference type="PANTHER" id="PTHR43184">
    <property type="entry name" value="MAJOR FACILITATOR SUPERFAMILY TRANSPORTER 16, ISOFORM B"/>
    <property type="match status" value="1"/>
</dbReference>
<dbReference type="EMBL" id="JANAVB010003000">
    <property type="protein sequence ID" value="KAJ6850343.1"/>
    <property type="molecule type" value="Genomic_DNA"/>
</dbReference>
<keyword evidence="6 9" id="KW-1133">Transmembrane helix</keyword>
<dbReference type="InterPro" id="IPR020846">
    <property type="entry name" value="MFS_dom"/>
</dbReference>
<comment type="similarity">
    <text evidence="2">Belongs to the major facilitator superfamily. Organophosphate:Pi antiporter (OPA) (TC 2.A.1.4) family.</text>
</comment>
<name>A0AAX6IBP3_IRIPA</name>
<dbReference type="SUPFAM" id="SSF103473">
    <property type="entry name" value="MFS general substrate transporter"/>
    <property type="match status" value="1"/>
</dbReference>
<evidence type="ECO:0000313" key="12">
    <source>
        <dbReference type="Proteomes" id="UP001140949"/>
    </source>
</evidence>
<dbReference type="InterPro" id="IPR011701">
    <property type="entry name" value="MFS"/>
</dbReference>
<dbReference type="GO" id="GO:0022857">
    <property type="term" value="F:transmembrane transporter activity"/>
    <property type="evidence" value="ECO:0007669"/>
    <property type="project" value="InterPro"/>
</dbReference>
<evidence type="ECO:0000256" key="8">
    <source>
        <dbReference type="SAM" id="MobiDB-lite"/>
    </source>
</evidence>
<protein>
    <submittedName>
        <fullName evidence="11">Glycerol-3-phosphate transporter 5</fullName>
    </submittedName>
</protein>
<accession>A0AAX6IBP3</accession>
<evidence type="ECO:0000256" key="2">
    <source>
        <dbReference type="ARBA" id="ARBA00009598"/>
    </source>
</evidence>
<feature type="transmembrane region" description="Helical" evidence="9">
    <location>
        <begin position="124"/>
        <end position="146"/>
    </location>
</feature>
<feature type="transmembrane region" description="Helical" evidence="9">
    <location>
        <begin position="390"/>
        <end position="409"/>
    </location>
</feature>
<evidence type="ECO:0000256" key="1">
    <source>
        <dbReference type="ARBA" id="ARBA00004141"/>
    </source>
</evidence>
<comment type="subcellular location">
    <subcellularLocation>
        <location evidence="1">Membrane</location>
        <topology evidence="1">Multi-pass membrane protein</topology>
    </subcellularLocation>
</comment>
<proteinExistence type="inferred from homology"/>
<keyword evidence="3" id="KW-0813">Transport</keyword>
<dbReference type="GO" id="GO:0055062">
    <property type="term" value="P:phosphate ion homeostasis"/>
    <property type="evidence" value="ECO:0007669"/>
    <property type="project" value="UniProtKB-ARBA"/>
</dbReference>